<dbReference type="SUPFAM" id="SSF56322">
    <property type="entry name" value="ADC synthase"/>
    <property type="match status" value="1"/>
</dbReference>
<evidence type="ECO:0000259" key="5">
    <source>
        <dbReference type="Pfam" id="PF00425"/>
    </source>
</evidence>
<organism evidence="6">
    <name type="scientific">Thermodesulfatator atlanticus</name>
    <dbReference type="NCBI Taxonomy" id="501497"/>
    <lineage>
        <taxon>Bacteria</taxon>
        <taxon>Pseudomonadati</taxon>
        <taxon>Thermodesulfobacteriota</taxon>
        <taxon>Thermodesulfobacteria</taxon>
        <taxon>Thermodesulfobacteriales</taxon>
        <taxon>Thermodesulfatatoraceae</taxon>
        <taxon>Thermodesulfatator</taxon>
    </lineage>
</organism>
<dbReference type="Gene3D" id="3.20.10.10">
    <property type="entry name" value="D-amino Acid Aminotransferase, subunit A, domain 2"/>
    <property type="match status" value="1"/>
</dbReference>
<dbReference type="InterPro" id="IPR005801">
    <property type="entry name" value="ADC_synthase"/>
</dbReference>
<comment type="caution">
    <text evidence="6">The sequence shown here is derived from an EMBL/GenBank/DDBJ whole genome shotgun (WGS) entry which is preliminary data.</text>
</comment>
<keyword evidence="6" id="KW-0808">Transferase</keyword>
<comment type="similarity">
    <text evidence="2">Belongs to the class-IV pyridoxal-phosphate-dependent aminotransferase family.</text>
</comment>
<dbReference type="Gene3D" id="3.30.470.10">
    <property type="match status" value="1"/>
</dbReference>
<dbReference type="PROSITE" id="PS00770">
    <property type="entry name" value="AA_TRANSFER_CLASS_4"/>
    <property type="match status" value="1"/>
</dbReference>
<dbReference type="AlphaFoldDB" id="A0A7V5P132"/>
<dbReference type="GO" id="GO:0009396">
    <property type="term" value="P:folic acid-containing compound biosynthetic process"/>
    <property type="evidence" value="ECO:0007669"/>
    <property type="project" value="InterPro"/>
</dbReference>
<reference evidence="6" key="1">
    <citation type="journal article" date="2020" name="mSystems">
        <title>Genome- and Community-Level Interaction Insights into Carbon Utilization and Element Cycling Functions of Hydrothermarchaeota in Hydrothermal Sediment.</title>
        <authorList>
            <person name="Zhou Z."/>
            <person name="Liu Y."/>
            <person name="Xu W."/>
            <person name="Pan J."/>
            <person name="Luo Z.H."/>
            <person name="Li M."/>
        </authorList>
    </citation>
    <scope>NUCLEOTIDE SEQUENCE [LARGE SCALE GENOMIC DNA]</scope>
    <source>
        <strain evidence="6">HyVt-533</strain>
    </source>
</reference>
<dbReference type="PANTHER" id="PTHR11236">
    <property type="entry name" value="AMINOBENZOATE/ANTHRANILATE SYNTHASE"/>
    <property type="match status" value="1"/>
</dbReference>
<dbReference type="InterPro" id="IPR015890">
    <property type="entry name" value="Chorismate_C"/>
</dbReference>
<name>A0A7V5P132_9BACT</name>
<keyword evidence="6" id="KW-0032">Aminotransferase</keyword>
<dbReference type="InterPro" id="IPR043132">
    <property type="entry name" value="BCAT-like_C"/>
</dbReference>
<dbReference type="SUPFAM" id="SSF56752">
    <property type="entry name" value="D-aminoacid aminotransferase-like PLP-dependent enzymes"/>
    <property type="match status" value="1"/>
</dbReference>
<dbReference type="EC" id="2.6.1.85" evidence="6"/>
<gene>
    <name evidence="6" type="primary">pabB</name>
    <name evidence="6" type="ORF">ENJ96_08345</name>
</gene>
<evidence type="ECO:0000256" key="4">
    <source>
        <dbReference type="RuleBase" id="RU004516"/>
    </source>
</evidence>
<protein>
    <submittedName>
        <fullName evidence="6">Aminodeoxychorismate synthase component I</fullName>
        <ecNumber evidence="6">2.6.1.85</ecNumber>
    </submittedName>
</protein>
<dbReference type="InterPro" id="IPR018300">
    <property type="entry name" value="Aminotrans_IV_CS"/>
</dbReference>
<dbReference type="PRINTS" id="PR00095">
    <property type="entry name" value="ANTSNTHASEI"/>
</dbReference>
<accession>A0A7V5P132</accession>
<dbReference type="InterPro" id="IPR036038">
    <property type="entry name" value="Aminotransferase-like"/>
</dbReference>
<proteinExistence type="inferred from homology"/>
<evidence type="ECO:0000256" key="1">
    <source>
        <dbReference type="ARBA" id="ARBA00001933"/>
    </source>
</evidence>
<dbReference type="GO" id="GO:0000162">
    <property type="term" value="P:L-tryptophan biosynthetic process"/>
    <property type="evidence" value="ECO:0007669"/>
    <property type="project" value="TreeGrafter"/>
</dbReference>
<evidence type="ECO:0000313" key="6">
    <source>
        <dbReference type="EMBL" id="HHI97850.1"/>
    </source>
</evidence>
<dbReference type="InterPro" id="IPR005802">
    <property type="entry name" value="ADC_synth_comp_1"/>
</dbReference>
<dbReference type="Proteomes" id="UP000886101">
    <property type="component" value="Unassembled WGS sequence"/>
</dbReference>
<evidence type="ECO:0000256" key="2">
    <source>
        <dbReference type="ARBA" id="ARBA00009320"/>
    </source>
</evidence>
<dbReference type="EMBL" id="DROK01000249">
    <property type="protein sequence ID" value="HHI97850.1"/>
    <property type="molecule type" value="Genomic_DNA"/>
</dbReference>
<dbReference type="InterPro" id="IPR043131">
    <property type="entry name" value="BCAT-like_N"/>
</dbReference>
<dbReference type="Pfam" id="PF01063">
    <property type="entry name" value="Aminotran_4"/>
    <property type="match status" value="1"/>
</dbReference>
<dbReference type="NCBIfam" id="TIGR00553">
    <property type="entry name" value="pabB"/>
    <property type="match status" value="1"/>
</dbReference>
<sequence>MPEHLLFRLGAVPENLLALEALLKEARGLASYAFLESSRTGAEDQRNLFFKEPVGFLVLRAREDPASFFSSLEAALARGFWAVGFLAYELGYLLERKLRPLLPPVKGPLAYFLLFKAPEILPAGLVKAYQPPELFLTRLRLNMAQADYLKALDKIKDYIACGDTYQVNFTLKYHFDLASSPEEVYLSLRPKQRVRYGGLLKTGDFAVVSLSPELFLRRQRNLIWTKPMKGTAPRGLTLAEDQKIAHWLAHDPKNQAENVMIVDLLRNDLGRVCVPGSVYVPSLFEVEKYETVFQMISTVKGELAGNGLFSLFKALFPCGSVTGAPKVRTMEIIAELEREPRGVYTGAFGYFSPEGDFVLNVAIRTLFLQGGQGEFGLGSGVVWDSDPVKEYEECLLKARFLREPPLFFHLVETMRFDPEGGIRLLAYHLRRLKEAAAYFDFPLVEEKALNLLKRAGEALTRPAKLRLLLAPDGGLTLEAYTLSSLPRPLKIGLARRNFGLSPFLFYKTTHRPWYESWRARIKGEGLFEVVFFDEEERLLEGTITNVFLRLNGRLYTPPATLGLLPGVLRQSLLEKGLVEEKVLTLADLARAEAVFLGNAVRGLVRVDQWHFLKGPEKPVL</sequence>
<dbReference type="Gene3D" id="3.60.120.10">
    <property type="entry name" value="Anthranilate synthase"/>
    <property type="match status" value="1"/>
</dbReference>
<dbReference type="PANTHER" id="PTHR11236:SF50">
    <property type="entry name" value="AMINODEOXYCHORISMATE SYNTHASE COMPONENT 1"/>
    <property type="match status" value="1"/>
</dbReference>
<dbReference type="InterPro" id="IPR001544">
    <property type="entry name" value="Aminotrans_IV"/>
</dbReference>
<keyword evidence="3 4" id="KW-0663">Pyridoxal phosphate</keyword>
<dbReference type="Pfam" id="PF00425">
    <property type="entry name" value="Chorismate_bind"/>
    <property type="match status" value="1"/>
</dbReference>
<feature type="domain" description="Chorismate-utilising enzyme C-terminal" evidence="5">
    <location>
        <begin position="145"/>
        <end position="397"/>
    </location>
</feature>
<dbReference type="GO" id="GO:0046820">
    <property type="term" value="F:4-amino-4-deoxychorismate synthase activity"/>
    <property type="evidence" value="ECO:0007669"/>
    <property type="project" value="UniProtKB-EC"/>
</dbReference>
<comment type="cofactor">
    <cofactor evidence="1 4">
        <name>pyridoxal 5'-phosphate</name>
        <dbReference type="ChEBI" id="CHEBI:597326"/>
    </cofactor>
</comment>
<dbReference type="InterPro" id="IPR019999">
    <property type="entry name" value="Anth_synth_I-like"/>
</dbReference>
<evidence type="ECO:0000256" key="3">
    <source>
        <dbReference type="ARBA" id="ARBA00022898"/>
    </source>
</evidence>